<dbReference type="EMBL" id="CP019124">
    <property type="protein sequence ID" value="APX90656.1"/>
    <property type="molecule type" value="Genomic_DNA"/>
</dbReference>
<accession>A0A1U7DKY5</accession>
<gene>
    <name evidence="1" type="ORF">BV394_13780</name>
</gene>
<dbReference type="RefSeq" id="WP_076980673.1">
    <property type="nucleotide sequence ID" value="NZ_CP019124.1"/>
</dbReference>
<protein>
    <submittedName>
        <fullName evidence="1">Uncharacterized protein</fullName>
    </submittedName>
</protein>
<sequence>MQERRKSATGWVKSAIQGLSIMVIAVLAIAASAATIAAIAGVLPWLNLPVTFGETTYAWGGVVVQSVVTLILVALCFFIPSSLRVLQLERSHRDFAITMSDVAEAYALCHRADREGVFQMSAEFDSIKERIRFLANHPELPELEHSVIEAAAEMSHTSRELAEIYSDEKVARARNFLTQRQEEIERTQKSISEAHATTAQLKRWYDSVDVEEATVRSQIQQLEERLAELLPDLGFERPRKEGKPKVYAVAAE</sequence>
<keyword evidence="2" id="KW-1185">Reference proteome</keyword>
<evidence type="ECO:0000313" key="2">
    <source>
        <dbReference type="Proteomes" id="UP000187266"/>
    </source>
</evidence>
<organism evidence="1 2">
    <name type="scientific">Brevirhabdus pacifica</name>
    <dbReference type="NCBI Taxonomy" id="1267768"/>
    <lineage>
        <taxon>Bacteria</taxon>
        <taxon>Pseudomonadati</taxon>
        <taxon>Pseudomonadota</taxon>
        <taxon>Alphaproteobacteria</taxon>
        <taxon>Rhodobacterales</taxon>
        <taxon>Paracoccaceae</taxon>
        <taxon>Brevirhabdus</taxon>
    </lineage>
</organism>
<accession>A0A2M9DBX3</accession>
<dbReference type="OrthoDB" id="7863443at2"/>
<proteinExistence type="predicted"/>
<dbReference type="Proteomes" id="UP000187266">
    <property type="component" value="Chromosome"/>
</dbReference>
<name>A0A1U7DKY5_9RHOB</name>
<dbReference type="STRING" id="1267768.BV394_13780"/>
<evidence type="ECO:0000313" key="1">
    <source>
        <dbReference type="EMBL" id="APX90656.1"/>
    </source>
</evidence>
<reference evidence="1 2" key="1">
    <citation type="submission" date="2017-01" db="EMBL/GenBank/DDBJ databases">
        <title>Genomic analysis of Xuhuaishuia manganoxidans DY6-4.</title>
        <authorList>
            <person name="Wang X."/>
        </authorList>
    </citation>
    <scope>NUCLEOTIDE SEQUENCE [LARGE SCALE GENOMIC DNA]</scope>
    <source>
        <strain evidence="1 2">DY6-4</strain>
    </source>
</reference>
<dbReference type="AlphaFoldDB" id="A0A1U7DKY5"/>